<proteinExistence type="inferred from homology"/>
<evidence type="ECO:0000256" key="7">
    <source>
        <dbReference type="ARBA" id="ARBA00023033"/>
    </source>
</evidence>
<evidence type="ECO:0000256" key="4">
    <source>
        <dbReference type="ARBA" id="ARBA00022723"/>
    </source>
</evidence>
<dbReference type="PANTHER" id="PTHR24286:SF24">
    <property type="entry name" value="LANOSTEROL 14-ALPHA DEMETHYLASE"/>
    <property type="match status" value="1"/>
</dbReference>
<comment type="similarity">
    <text evidence="2">Belongs to the cytochrome P450 family.</text>
</comment>
<accession>A0ABW4XGU9</accession>
<name>A0ABW4XGU9_9ACTN</name>
<dbReference type="CDD" id="cd11067">
    <property type="entry name" value="CYP152"/>
    <property type="match status" value="1"/>
</dbReference>
<dbReference type="InterPro" id="IPR036396">
    <property type="entry name" value="Cyt_P450_sf"/>
</dbReference>
<keyword evidence="9" id="KW-1185">Reference proteome</keyword>
<evidence type="ECO:0000313" key="9">
    <source>
        <dbReference type="Proteomes" id="UP001597402"/>
    </source>
</evidence>
<evidence type="ECO:0000256" key="6">
    <source>
        <dbReference type="ARBA" id="ARBA00023004"/>
    </source>
</evidence>
<keyword evidence="6" id="KW-0408">Iron</keyword>
<dbReference type="EMBL" id="JBHUHP010000030">
    <property type="protein sequence ID" value="MFD2093955.1"/>
    <property type="molecule type" value="Genomic_DNA"/>
</dbReference>
<evidence type="ECO:0000256" key="5">
    <source>
        <dbReference type="ARBA" id="ARBA00023002"/>
    </source>
</evidence>
<evidence type="ECO:0000313" key="8">
    <source>
        <dbReference type="EMBL" id="MFD2093955.1"/>
    </source>
</evidence>
<protein>
    <submittedName>
        <fullName evidence="8">Cytochrome P450</fullName>
    </submittedName>
</protein>
<evidence type="ECO:0000256" key="1">
    <source>
        <dbReference type="ARBA" id="ARBA00001971"/>
    </source>
</evidence>
<evidence type="ECO:0000256" key="2">
    <source>
        <dbReference type="ARBA" id="ARBA00010617"/>
    </source>
</evidence>
<dbReference type="SUPFAM" id="SSF48264">
    <property type="entry name" value="Cytochrome P450"/>
    <property type="match status" value="1"/>
</dbReference>
<gene>
    <name evidence="8" type="ORF">ACFSHS_20510</name>
</gene>
<dbReference type="PANTHER" id="PTHR24286">
    <property type="entry name" value="CYTOCHROME P450 26"/>
    <property type="match status" value="1"/>
</dbReference>
<dbReference type="Gene3D" id="1.10.630.10">
    <property type="entry name" value="Cytochrome P450"/>
    <property type="match status" value="1"/>
</dbReference>
<dbReference type="PRINTS" id="PR00463">
    <property type="entry name" value="EP450I"/>
</dbReference>
<dbReference type="Pfam" id="PF00067">
    <property type="entry name" value="p450"/>
    <property type="match status" value="1"/>
</dbReference>
<dbReference type="InterPro" id="IPR002401">
    <property type="entry name" value="Cyt_P450_E_grp-I"/>
</dbReference>
<sequence length="410" mass="45253">MPRLENSLQLFAKGYGWLPDKRRALGRRTVPTRLGGLPAYGIEGPEAARFLYDEDHVVRSHAIPEPVRGTLFGKGAVHTLDGEKHRVRKAMFVALLMREDGIASLVQRMTAAWDDAVEEWARRPQIVLFEESANVIAGAVARWAGVPVTDGEVPALARDLQAMVDGFATGGPRHVRARRARGRREAWLGRLVRDVRSGTISVEPGSAVEVVAQHREVDGEQLDSHVAAVELLNIIRPTTAISWFVAFSAHALIRWPENRKRLADGDAAFAEAFAHEVRRFYPFAPFIGGRAPRAVEWDGERIPENAMVLLDLYGQNHDADLWGDPYAFRPERFLGREIGAFELVPQGAGDPRADHRCPGEQITVAVLSALAVRLACLQVDVPEQDLSISLRRIPARPRSGVVLQVRGSAA</sequence>
<comment type="cofactor">
    <cofactor evidence="1">
        <name>heme</name>
        <dbReference type="ChEBI" id="CHEBI:30413"/>
    </cofactor>
</comment>
<dbReference type="Proteomes" id="UP001597402">
    <property type="component" value="Unassembled WGS sequence"/>
</dbReference>
<keyword evidence="4" id="KW-0479">Metal-binding</keyword>
<evidence type="ECO:0000256" key="3">
    <source>
        <dbReference type="ARBA" id="ARBA00022617"/>
    </source>
</evidence>
<dbReference type="RefSeq" id="WP_376880206.1">
    <property type="nucleotide sequence ID" value="NZ_JBHUHP010000030.1"/>
</dbReference>
<keyword evidence="3" id="KW-0349">Heme</keyword>
<organism evidence="8 9">
    <name type="scientific">Blastococcus deserti</name>
    <dbReference type="NCBI Taxonomy" id="2259033"/>
    <lineage>
        <taxon>Bacteria</taxon>
        <taxon>Bacillati</taxon>
        <taxon>Actinomycetota</taxon>
        <taxon>Actinomycetes</taxon>
        <taxon>Geodermatophilales</taxon>
        <taxon>Geodermatophilaceae</taxon>
        <taxon>Blastococcus</taxon>
    </lineage>
</organism>
<dbReference type="InterPro" id="IPR001128">
    <property type="entry name" value="Cyt_P450"/>
</dbReference>
<keyword evidence="5" id="KW-0560">Oxidoreductase</keyword>
<comment type="caution">
    <text evidence="8">The sequence shown here is derived from an EMBL/GenBank/DDBJ whole genome shotgun (WGS) entry which is preliminary data.</text>
</comment>
<keyword evidence="7" id="KW-0503">Monooxygenase</keyword>
<reference evidence="9" key="1">
    <citation type="journal article" date="2019" name="Int. J. Syst. Evol. Microbiol.">
        <title>The Global Catalogue of Microorganisms (GCM) 10K type strain sequencing project: providing services to taxonomists for standard genome sequencing and annotation.</title>
        <authorList>
            <consortium name="The Broad Institute Genomics Platform"/>
            <consortium name="The Broad Institute Genome Sequencing Center for Infectious Disease"/>
            <person name="Wu L."/>
            <person name="Ma J."/>
        </authorList>
    </citation>
    <scope>NUCLEOTIDE SEQUENCE [LARGE SCALE GENOMIC DNA]</scope>
    <source>
        <strain evidence="9">JCM 3338</strain>
    </source>
</reference>